<comment type="caution">
    <text evidence="1">The sequence shown here is derived from an EMBL/GenBank/DDBJ whole genome shotgun (WGS) entry which is preliminary data.</text>
</comment>
<dbReference type="AlphaFoldDB" id="A0A0F9C9X8"/>
<proteinExistence type="predicted"/>
<organism evidence="1">
    <name type="scientific">marine sediment metagenome</name>
    <dbReference type="NCBI Taxonomy" id="412755"/>
    <lineage>
        <taxon>unclassified sequences</taxon>
        <taxon>metagenomes</taxon>
        <taxon>ecological metagenomes</taxon>
    </lineage>
</organism>
<accession>A0A0F9C9X8</accession>
<reference evidence="1" key="1">
    <citation type="journal article" date="2015" name="Nature">
        <title>Complex archaea that bridge the gap between prokaryotes and eukaryotes.</title>
        <authorList>
            <person name="Spang A."/>
            <person name="Saw J.H."/>
            <person name="Jorgensen S.L."/>
            <person name="Zaremba-Niedzwiedzka K."/>
            <person name="Martijn J."/>
            <person name="Lind A.E."/>
            <person name="van Eijk R."/>
            <person name="Schleper C."/>
            <person name="Guy L."/>
            <person name="Ettema T.J."/>
        </authorList>
    </citation>
    <scope>NUCLEOTIDE SEQUENCE</scope>
</reference>
<dbReference type="EMBL" id="LAZR01034123">
    <property type="protein sequence ID" value="KKL46193.1"/>
    <property type="molecule type" value="Genomic_DNA"/>
</dbReference>
<gene>
    <name evidence="1" type="ORF">LCGC14_2348000</name>
</gene>
<protein>
    <submittedName>
        <fullName evidence="1">Uncharacterized protein</fullName>
    </submittedName>
</protein>
<sequence>MEQYTHREFESFMKSMKKMSDVLRSEDPDYIFAPVIGSVPLVDILFITDRHFQLDHVEYPPNSSRFSNREELMQRWYDNFLTQNYHGEKMSIMCIDEVISGSSASKGYIEFLKALDKFGKKEEEYFGKKIKYKILGIGERPKNYKRNRNFTKLVNKKIAKVFETDRIITADNIALNPVRLGVEGLNGAGRNKYLPQIHALHFSQDYLNLLYNSAVYCGTDPDKVSLVNALKISGSLEKYLGTD</sequence>
<evidence type="ECO:0000313" key="1">
    <source>
        <dbReference type="EMBL" id="KKL46193.1"/>
    </source>
</evidence>
<name>A0A0F9C9X8_9ZZZZ</name>